<dbReference type="EMBL" id="QEAM01000601">
    <property type="protein sequence ID" value="TPX38554.1"/>
    <property type="molecule type" value="Genomic_DNA"/>
</dbReference>
<dbReference type="Pfam" id="PF12710">
    <property type="entry name" value="HAD"/>
    <property type="match status" value="1"/>
</dbReference>
<dbReference type="VEuPathDB" id="FungiDB:SeMB42_g06301"/>
<dbReference type="InterPro" id="IPR050849">
    <property type="entry name" value="HAD-like_hydrolase_phosphatase"/>
</dbReference>
<evidence type="ECO:0000313" key="1">
    <source>
        <dbReference type="EMBL" id="TPX38554.1"/>
    </source>
</evidence>
<dbReference type="EMBL" id="QEAN01000345">
    <property type="protein sequence ID" value="TPX39634.1"/>
    <property type="molecule type" value="Genomic_DNA"/>
</dbReference>
<reference evidence="3 4" key="1">
    <citation type="journal article" date="2019" name="Sci. Rep.">
        <title>Comparative genomics of chytrid fungi reveal insights into the obligate biotrophic and pathogenic lifestyle of Synchytrium endobioticum.</title>
        <authorList>
            <person name="van de Vossenberg B.T.L.H."/>
            <person name="Warris S."/>
            <person name="Nguyen H.D.T."/>
            <person name="van Gent-Pelzer M.P.E."/>
            <person name="Joly D.L."/>
            <person name="van de Geest H.C."/>
            <person name="Bonants P.J.M."/>
            <person name="Smith D.S."/>
            <person name="Levesque C.A."/>
            <person name="van der Lee T.A.J."/>
        </authorList>
    </citation>
    <scope>NUCLEOTIDE SEQUENCE [LARGE SCALE GENOMIC DNA]</scope>
    <source>
        <strain evidence="1 4">LEV6574</strain>
        <strain evidence="2 3">MB42</strain>
    </source>
</reference>
<sequence length="287" mass="31216">MKLPFPKSIFLALILDFDETITSRDTISYIANLSYTLHPTTPPWSYFTSAYMNDYNHVQPDPSTLESYISSFTTIEKASLERVNARKVLSGIPQAALSNSPTDLQAPHYRHFMNAFKATHAAAVCRVVSLNWSKDLISGVSGFDKQDVVSNDLEFVDGVSTGVVTGAMYTGIEKLEAAKAAVPAFGVVEGYGIAVGDAVSDLPLLLTAGLGLVINPRASFYNVCSRFNIHVAPISSRTALDGVDRKRVVYSVTGWEEIHRVLLGVEMGDTSGTRRTPDAAETLFGWV</sequence>
<dbReference type="OrthoDB" id="10255128at2759"/>
<dbReference type="AlphaFoldDB" id="A0A507CLT5"/>
<dbReference type="STRING" id="286115.A0A507CLT5"/>
<comment type="caution">
    <text evidence="2">The sequence shown here is derived from an EMBL/GenBank/DDBJ whole genome shotgun (WGS) entry which is preliminary data.</text>
</comment>
<gene>
    <name evidence="1" type="ORF">SeLEV6574_g07741</name>
    <name evidence="2" type="ORF">SeMB42_g06301</name>
</gene>
<evidence type="ECO:0000313" key="4">
    <source>
        <dbReference type="Proteomes" id="UP000320475"/>
    </source>
</evidence>
<dbReference type="SUPFAM" id="SSF56784">
    <property type="entry name" value="HAD-like"/>
    <property type="match status" value="1"/>
</dbReference>
<dbReference type="InterPro" id="IPR036412">
    <property type="entry name" value="HAD-like_sf"/>
</dbReference>
<dbReference type="Proteomes" id="UP000317494">
    <property type="component" value="Unassembled WGS sequence"/>
</dbReference>
<keyword evidence="3" id="KW-1185">Reference proteome</keyword>
<dbReference type="Gene3D" id="3.40.50.1000">
    <property type="entry name" value="HAD superfamily/HAD-like"/>
    <property type="match status" value="1"/>
</dbReference>
<dbReference type="PANTHER" id="PTHR28181">
    <property type="entry name" value="UPF0655 PROTEIN YCR015C"/>
    <property type="match status" value="1"/>
</dbReference>
<dbReference type="InterPro" id="IPR023214">
    <property type="entry name" value="HAD_sf"/>
</dbReference>
<organism evidence="2 3">
    <name type="scientific">Synchytrium endobioticum</name>
    <dbReference type="NCBI Taxonomy" id="286115"/>
    <lineage>
        <taxon>Eukaryota</taxon>
        <taxon>Fungi</taxon>
        <taxon>Fungi incertae sedis</taxon>
        <taxon>Chytridiomycota</taxon>
        <taxon>Chytridiomycota incertae sedis</taxon>
        <taxon>Chytridiomycetes</taxon>
        <taxon>Synchytriales</taxon>
        <taxon>Synchytriaceae</taxon>
        <taxon>Synchytrium</taxon>
    </lineage>
</organism>
<evidence type="ECO:0000313" key="3">
    <source>
        <dbReference type="Proteomes" id="UP000317494"/>
    </source>
</evidence>
<dbReference type="PANTHER" id="PTHR28181:SF1">
    <property type="entry name" value="COLD TOLERANCE PROTEIN 1"/>
    <property type="match status" value="1"/>
</dbReference>
<protein>
    <submittedName>
        <fullName evidence="2">Uncharacterized protein</fullName>
    </submittedName>
</protein>
<name>A0A507CLT5_9FUNG</name>
<evidence type="ECO:0000313" key="2">
    <source>
        <dbReference type="EMBL" id="TPX39634.1"/>
    </source>
</evidence>
<accession>A0A507CLT5</accession>
<dbReference type="Proteomes" id="UP000320475">
    <property type="component" value="Unassembled WGS sequence"/>
</dbReference>
<proteinExistence type="predicted"/>